<evidence type="ECO:0000313" key="3">
    <source>
        <dbReference type="Proteomes" id="UP000700800"/>
    </source>
</evidence>
<accession>A0A928AAD2</accession>
<keyword evidence="1" id="KW-0812">Transmembrane</keyword>
<dbReference type="EMBL" id="SVAF01000041">
    <property type="protein sequence ID" value="MBE6165574.1"/>
    <property type="molecule type" value="Genomic_DNA"/>
</dbReference>
<gene>
    <name evidence="2" type="ORF">E7156_09925</name>
</gene>
<reference evidence="2" key="1">
    <citation type="submission" date="2019-04" db="EMBL/GenBank/DDBJ databases">
        <title>Evolution of Biomass-Degrading Anaerobic Consortia Revealed by Metagenomics.</title>
        <authorList>
            <person name="Peng X."/>
        </authorList>
    </citation>
    <scope>NUCLEOTIDE SEQUENCE</scope>
    <source>
        <strain evidence="2">SIG195</strain>
    </source>
</reference>
<feature type="transmembrane region" description="Helical" evidence="1">
    <location>
        <begin position="44"/>
        <end position="62"/>
    </location>
</feature>
<name>A0A928AAD2_9STRE</name>
<organism evidence="2 3">
    <name type="scientific">Streptococcus gallolyticus</name>
    <dbReference type="NCBI Taxonomy" id="315405"/>
    <lineage>
        <taxon>Bacteria</taxon>
        <taxon>Bacillati</taxon>
        <taxon>Bacillota</taxon>
        <taxon>Bacilli</taxon>
        <taxon>Lactobacillales</taxon>
        <taxon>Streptococcaceae</taxon>
        <taxon>Streptococcus</taxon>
    </lineage>
</organism>
<evidence type="ECO:0000313" key="2">
    <source>
        <dbReference type="EMBL" id="MBE6165574.1"/>
    </source>
</evidence>
<sequence length="70" mass="8180">MKNLKPILKEIFDFTYQLFFALIALDISSQFILGESQATMTQTIWSWIFAISLIVSIIRTIYQKFKKKSA</sequence>
<protein>
    <submittedName>
        <fullName evidence="2">Uncharacterized protein</fullName>
    </submittedName>
</protein>
<dbReference type="Proteomes" id="UP000700800">
    <property type="component" value="Unassembled WGS sequence"/>
</dbReference>
<proteinExistence type="predicted"/>
<feature type="transmembrane region" description="Helical" evidence="1">
    <location>
        <begin position="12"/>
        <end position="32"/>
    </location>
</feature>
<dbReference type="AlphaFoldDB" id="A0A928AAD2"/>
<keyword evidence="1" id="KW-1133">Transmembrane helix</keyword>
<keyword evidence="1" id="KW-0472">Membrane</keyword>
<comment type="caution">
    <text evidence="2">The sequence shown here is derived from an EMBL/GenBank/DDBJ whole genome shotgun (WGS) entry which is preliminary data.</text>
</comment>
<evidence type="ECO:0000256" key="1">
    <source>
        <dbReference type="SAM" id="Phobius"/>
    </source>
</evidence>